<reference evidence="2" key="1">
    <citation type="submission" date="2018-05" db="EMBL/GenBank/DDBJ databases">
        <title>Draft genome of Mucuna pruriens seed.</title>
        <authorList>
            <person name="Nnadi N.E."/>
            <person name="Vos R."/>
            <person name="Hasami M.H."/>
            <person name="Devisetty U.K."/>
            <person name="Aguiy J.C."/>
        </authorList>
    </citation>
    <scope>NUCLEOTIDE SEQUENCE [LARGE SCALE GENOMIC DNA]</scope>
    <source>
        <strain evidence="2">JCA_2017</strain>
    </source>
</reference>
<feature type="compositionally biased region" description="Basic and acidic residues" evidence="1">
    <location>
        <begin position="87"/>
        <end position="97"/>
    </location>
</feature>
<dbReference type="PANTHER" id="PTHR34539">
    <property type="entry name" value="T6J4.11 PROTEIN"/>
    <property type="match status" value="1"/>
</dbReference>
<feature type="compositionally biased region" description="Basic residues" evidence="1">
    <location>
        <begin position="76"/>
        <end position="86"/>
    </location>
</feature>
<dbReference type="PANTHER" id="PTHR34539:SF19">
    <property type="entry name" value="T6J4.11 PROTEIN"/>
    <property type="match status" value="1"/>
</dbReference>
<dbReference type="OrthoDB" id="781489at2759"/>
<evidence type="ECO:0000256" key="1">
    <source>
        <dbReference type="SAM" id="MobiDB-lite"/>
    </source>
</evidence>
<protein>
    <submittedName>
        <fullName evidence="2">Uncharacterized protein</fullName>
    </submittedName>
</protein>
<gene>
    <name evidence="2" type="ORF">CR513_24606</name>
</gene>
<keyword evidence="3" id="KW-1185">Reference proteome</keyword>
<proteinExistence type="predicted"/>
<evidence type="ECO:0000313" key="3">
    <source>
        <dbReference type="Proteomes" id="UP000257109"/>
    </source>
</evidence>
<dbReference type="EMBL" id="QJKJ01004681">
    <property type="protein sequence ID" value="RDX93170.1"/>
    <property type="molecule type" value="Genomic_DNA"/>
</dbReference>
<dbReference type="Proteomes" id="UP000257109">
    <property type="component" value="Unassembled WGS sequence"/>
</dbReference>
<feature type="non-terminal residue" evidence="2">
    <location>
        <position position="1"/>
    </location>
</feature>
<name>A0A371GRL9_MUCPR</name>
<accession>A0A371GRL9</accession>
<dbReference type="AlphaFoldDB" id="A0A371GRL9"/>
<evidence type="ECO:0000313" key="2">
    <source>
        <dbReference type="EMBL" id="RDX93170.1"/>
    </source>
</evidence>
<organism evidence="2 3">
    <name type="scientific">Mucuna pruriens</name>
    <name type="common">Velvet bean</name>
    <name type="synonym">Dolichos pruriens</name>
    <dbReference type="NCBI Taxonomy" id="157652"/>
    <lineage>
        <taxon>Eukaryota</taxon>
        <taxon>Viridiplantae</taxon>
        <taxon>Streptophyta</taxon>
        <taxon>Embryophyta</taxon>
        <taxon>Tracheophyta</taxon>
        <taxon>Spermatophyta</taxon>
        <taxon>Magnoliopsida</taxon>
        <taxon>eudicotyledons</taxon>
        <taxon>Gunneridae</taxon>
        <taxon>Pentapetalae</taxon>
        <taxon>rosids</taxon>
        <taxon>fabids</taxon>
        <taxon>Fabales</taxon>
        <taxon>Fabaceae</taxon>
        <taxon>Papilionoideae</taxon>
        <taxon>50 kb inversion clade</taxon>
        <taxon>NPAAA clade</taxon>
        <taxon>indigoferoid/millettioid clade</taxon>
        <taxon>Phaseoleae</taxon>
        <taxon>Mucuna</taxon>
    </lineage>
</organism>
<sequence>MTSDFDESQAQINYLVDASYDELGLPPARNSSTPKKKNEEAESVQLWEFEDQIPRHDPFRLLTPQLKDPERDGQKNPRKKRRLQTRRSKDLKEKQRS</sequence>
<comment type="caution">
    <text evidence="2">The sequence shown here is derived from an EMBL/GenBank/DDBJ whole genome shotgun (WGS) entry which is preliminary data.</text>
</comment>
<dbReference type="STRING" id="157652.A0A371GRL9"/>
<feature type="region of interest" description="Disordered" evidence="1">
    <location>
        <begin position="19"/>
        <end position="97"/>
    </location>
</feature>